<evidence type="ECO:0000313" key="2">
    <source>
        <dbReference type="Proteomes" id="UP000235786"/>
    </source>
</evidence>
<gene>
    <name evidence="1" type="ORF">L207DRAFT_91802</name>
</gene>
<organism evidence="1 2">
    <name type="scientific">Hyaloscypha variabilis (strain UAMH 11265 / GT02V1 / F)</name>
    <name type="common">Meliniomyces variabilis</name>
    <dbReference type="NCBI Taxonomy" id="1149755"/>
    <lineage>
        <taxon>Eukaryota</taxon>
        <taxon>Fungi</taxon>
        <taxon>Dikarya</taxon>
        <taxon>Ascomycota</taxon>
        <taxon>Pezizomycotina</taxon>
        <taxon>Leotiomycetes</taxon>
        <taxon>Helotiales</taxon>
        <taxon>Hyaloscyphaceae</taxon>
        <taxon>Hyaloscypha</taxon>
        <taxon>Hyaloscypha variabilis</taxon>
    </lineage>
</organism>
<accession>A0A2J6REH6</accession>
<reference evidence="1 2" key="1">
    <citation type="submission" date="2016-04" db="EMBL/GenBank/DDBJ databases">
        <title>A degradative enzymes factory behind the ericoid mycorrhizal symbiosis.</title>
        <authorList>
            <consortium name="DOE Joint Genome Institute"/>
            <person name="Martino E."/>
            <person name="Morin E."/>
            <person name="Grelet G."/>
            <person name="Kuo A."/>
            <person name="Kohler A."/>
            <person name="Daghino S."/>
            <person name="Barry K."/>
            <person name="Choi C."/>
            <person name="Cichocki N."/>
            <person name="Clum A."/>
            <person name="Copeland A."/>
            <person name="Hainaut M."/>
            <person name="Haridas S."/>
            <person name="Labutti K."/>
            <person name="Lindquist E."/>
            <person name="Lipzen A."/>
            <person name="Khouja H.-R."/>
            <person name="Murat C."/>
            <person name="Ohm R."/>
            <person name="Olson A."/>
            <person name="Spatafora J."/>
            <person name="Veneault-Fourrey C."/>
            <person name="Henrissat B."/>
            <person name="Grigoriev I."/>
            <person name="Martin F."/>
            <person name="Perotto S."/>
        </authorList>
    </citation>
    <scope>NUCLEOTIDE SEQUENCE [LARGE SCALE GENOMIC DNA]</scope>
    <source>
        <strain evidence="1 2">F</strain>
    </source>
</reference>
<sequence>MRCQVQPSPTYCILEISYSPTELLQSPSNLGHTSGKLVSICQLHLYSRFCFWSRNRKRRWGSGAASPALHKFPCVRISVAPAPGDPPRATHSTSKRNLTVDHSDVELICWEMVARFMRGGAALRCQTEMLGAKTLR</sequence>
<dbReference type="EMBL" id="KZ613950">
    <property type="protein sequence ID" value="PMD36921.1"/>
    <property type="molecule type" value="Genomic_DNA"/>
</dbReference>
<dbReference type="Proteomes" id="UP000235786">
    <property type="component" value="Unassembled WGS sequence"/>
</dbReference>
<keyword evidence="2" id="KW-1185">Reference proteome</keyword>
<protein>
    <submittedName>
        <fullName evidence="1">Uncharacterized protein</fullName>
    </submittedName>
</protein>
<dbReference type="AlphaFoldDB" id="A0A2J6REH6"/>
<proteinExistence type="predicted"/>
<name>A0A2J6REH6_HYAVF</name>
<evidence type="ECO:0000313" key="1">
    <source>
        <dbReference type="EMBL" id="PMD36921.1"/>
    </source>
</evidence>